<evidence type="ECO:0000256" key="2">
    <source>
        <dbReference type="ARBA" id="ARBA00022737"/>
    </source>
</evidence>
<dbReference type="GO" id="GO:0000977">
    <property type="term" value="F:RNA polymerase II transcription regulatory region sequence-specific DNA binding"/>
    <property type="evidence" value="ECO:0007669"/>
    <property type="project" value="TreeGrafter"/>
</dbReference>
<dbReference type="PANTHER" id="PTHR24409:SF295">
    <property type="entry name" value="AZ2-RELATED"/>
    <property type="match status" value="1"/>
</dbReference>
<sequence>MPSWSMISMPESIARTTNLQCPVCNEKFKDAWLKHAHQRAKAHFQCAVCKETFHDDGSVIRHVLMEHKTDHEIKCPGCDKVFSRAGQWMHHIEERECHRITPEYLEARQKKHADFAEALALLDTKTDYMATIDPSTKTDTWFNDPTVNALEGHDNLKPHQGISVDQDYKNPEDFPRLATQEYRLGDSKKPDLLTADAPVPKPLQPGNAWAQKKNLFPKSQDPRSAALAPTTEPAVSASLTASVYKQGHPLAPDRNAKIQIVNSSNAAPGKAGSAGGMSPAVSSSGGPITDPDHPNFDAGVFHDGILEKFKCPHRCNKKFRTAHSLIAHLKSPAHNREPVFCTTCLHKFSSKAALVQHMESSITRCGVRNSDGFRPTLAKLTGGILDTEPMSPLEDRGNPEEMVRDMGRIVVDPKAMAELQITPPKHVPGSEPKDDRKPAAGEEAIDWAQGRQSLTDRTAW</sequence>
<dbReference type="GO" id="GO:0008270">
    <property type="term" value="F:zinc ion binding"/>
    <property type="evidence" value="ECO:0007669"/>
    <property type="project" value="UniProtKB-KW"/>
</dbReference>
<dbReference type="SMART" id="SM00355">
    <property type="entry name" value="ZnF_C2H2"/>
    <property type="match status" value="5"/>
</dbReference>
<dbReference type="Pfam" id="PF00096">
    <property type="entry name" value="zf-C2H2"/>
    <property type="match status" value="2"/>
</dbReference>
<dbReference type="EMBL" id="JAKJXP020000041">
    <property type="protein sequence ID" value="KAK7752162.1"/>
    <property type="molecule type" value="Genomic_DNA"/>
</dbReference>
<evidence type="ECO:0000313" key="8">
    <source>
        <dbReference type="EMBL" id="KAK7752162.1"/>
    </source>
</evidence>
<evidence type="ECO:0000256" key="6">
    <source>
        <dbReference type="SAM" id="MobiDB-lite"/>
    </source>
</evidence>
<evidence type="ECO:0000313" key="9">
    <source>
        <dbReference type="Proteomes" id="UP001320420"/>
    </source>
</evidence>
<dbReference type="GO" id="GO:0005634">
    <property type="term" value="C:nucleus"/>
    <property type="evidence" value="ECO:0007669"/>
    <property type="project" value="TreeGrafter"/>
</dbReference>
<feature type="compositionally biased region" description="Polar residues" evidence="6">
    <location>
        <begin position="450"/>
        <end position="460"/>
    </location>
</feature>
<reference evidence="8 9" key="1">
    <citation type="submission" date="2024-02" db="EMBL/GenBank/DDBJ databases">
        <title>De novo assembly and annotation of 12 fungi associated with fruit tree decline syndrome in Ontario, Canada.</title>
        <authorList>
            <person name="Sulman M."/>
            <person name="Ellouze W."/>
            <person name="Ilyukhin E."/>
        </authorList>
    </citation>
    <scope>NUCLEOTIDE SEQUENCE [LARGE SCALE GENOMIC DNA]</scope>
    <source>
        <strain evidence="8 9">M11/M66-122</strain>
    </source>
</reference>
<evidence type="ECO:0000256" key="3">
    <source>
        <dbReference type="ARBA" id="ARBA00022771"/>
    </source>
</evidence>
<dbReference type="Proteomes" id="UP001320420">
    <property type="component" value="Unassembled WGS sequence"/>
</dbReference>
<keyword evidence="1" id="KW-0479">Metal-binding</keyword>
<feature type="domain" description="C2H2-type" evidence="7">
    <location>
        <begin position="44"/>
        <end position="72"/>
    </location>
</feature>
<evidence type="ECO:0000256" key="4">
    <source>
        <dbReference type="ARBA" id="ARBA00022833"/>
    </source>
</evidence>
<dbReference type="InterPro" id="IPR013087">
    <property type="entry name" value="Znf_C2H2_type"/>
</dbReference>
<dbReference type="AlphaFoldDB" id="A0AAN9YRR5"/>
<feature type="domain" description="C2H2-type" evidence="7">
    <location>
        <begin position="309"/>
        <end position="339"/>
    </location>
</feature>
<feature type="region of interest" description="Disordered" evidence="6">
    <location>
        <begin position="266"/>
        <end position="295"/>
    </location>
</feature>
<comment type="caution">
    <text evidence="8">The sequence shown here is derived from an EMBL/GenBank/DDBJ whole genome shotgun (WGS) entry which is preliminary data.</text>
</comment>
<dbReference type="GO" id="GO:0000981">
    <property type="term" value="F:DNA-binding transcription factor activity, RNA polymerase II-specific"/>
    <property type="evidence" value="ECO:0007669"/>
    <property type="project" value="TreeGrafter"/>
</dbReference>
<keyword evidence="9" id="KW-1185">Reference proteome</keyword>
<gene>
    <name evidence="8" type="ORF">SLS62_005906</name>
</gene>
<name>A0AAN9YRR5_9PEZI</name>
<keyword evidence="3 5" id="KW-0863">Zinc-finger</keyword>
<feature type="region of interest" description="Disordered" evidence="6">
    <location>
        <begin position="152"/>
        <end position="208"/>
    </location>
</feature>
<accession>A0AAN9YRR5</accession>
<protein>
    <recommendedName>
        <fullName evidence="7">C2H2-type domain-containing protein</fullName>
    </recommendedName>
</protein>
<dbReference type="PROSITE" id="PS00028">
    <property type="entry name" value="ZINC_FINGER_C2H2_1"/>
    <property type="match status" value="2"/>
</dbReference>
<organism evidence="8 9">
    <name type="scientific">Diatrype stigma</name>
    <dbReference type="NCBI Taxonomy" id="117547"/>
    <lineage>
        <taxon>Eukaryota</taxon>
        <taxon>Fungi</taxon>
        <taxon>Dikarya</taxon>
        <taxon>Ascomycota</taxon>
        <taxon>Pezizomycotina</taxon>
        <taxon>Sordariomycetes</taxon>
        <taxon>Xylariomycetidae</taxon>
        <taxon>Xylariales</taxon>
        <taxon>Diatrypaceae</taxon>
        <taxon>Diatrype</taxon>
    </lineage>
</organism>
<proteinExistence type="predicted"/>
<dbReference type="PROSITE" id="PS50157">
    <property type="entry name" value="ZINC_FINGER_C2H2_2"/>
    <property type="match status" value="2"/>
</dbReference>
<evidence type="ECO:0000256" key="5">
    <source>
        <dbReference type="PROSITE-ProRule" id="PRU00042"/>
    </source>
</evidence>
<feature type="compositionally biased region" description="Basic and acidic residues" evidence="6">
    <location>
        <begin position="431"/>
        <end position="440"/>
    </location>
</feature>
<keyword evidence="4" id="KW-0862">Zinc</keyword>
<keyword evidence="2" id="KW-0677">Repeat</keyword>
<evidence type="ECO:0000259" key="7">
    <source>
        <dbReference type="PROSITE" id="PS50157"/>
    </source>
</evidence>
<feature type="region of interest" description="Disordered" evidence="6">
    <location>
        <begin position="419"/>
        <end position="460"/>
    </location>
</feature>
<dbReference type="PANTHER" id="PTHR24409">
    <property type="entry name" value="ZINC FINGER PROTEIN 142"/>
    <property type="match status" value="1"/>
</dbReference>
<dbReference type="SUPFAM" id="SSF57667">
    <property type="entry name" value="beta-beta-alpha zinc fingers"/>
    <property type="match status" value="1"/>
</dbReference>
<evidence type="ECO:0000256" key="1">
    <source>
        <dbReference type="ARBA" id="ARBA00022723"/>
    </source>
</evidence>
<dbReference type="InterPro" id="IPR036236">
    <property type="entry name" value="Znf_C2H2_sf"/>
</dbReference>
<dbReference type="Gene3D" id="3.30.160.60">
    <property type="entry name" value="Classic Zinc Finger"/>
    <property type="match status" value="2"/>
</dbReference>
<feature type="compositionally biased region" description="Basic and acidic residues" evidence="6">
    <location>
        <begin position="166"/>
        <end position="175"/>
    </location>
</feature>